<organism evidence="1">
    <name type="scientific">Arundo donax</name>
    <name type="common">Giant reed</name>
    <name type="synonym">Donax arundinaceus</name>
    <dbReference type="NCBI Taxonomy" id="35708"/>
    <lineage>
        <taxon>Eukaryota</taxon>
        <taxon>Viridiplantae</taxon>
        <taxon>Streptophyta</taxon>
        <taxon>Embryophyta</taxon>
        <taxon>Tracheophyta</taxon>
        <taxon>Spermatophyta</taxon>
        <taxon>Magnoliopsida</taxon>
        <taxon>Liliopsida</taxon>
        <taxon>Poales</taxon>
        <taxon>Poaceae</taxon>
        <taxon>PACMAD clade</taxon>
        <taxon>Arundinoideae</taxon>
        <taxon>Arundineae</taxon>
        <taxon>Arundo</taxon>
    </lineage>
</organism>
<dbReference type="EMBL" id="GBRH01184753">
    <property type="protein sequence ID" value="JAE13143.1"/>
    <property type="molecule type" value="Transcribed_RNA"/>
</dbReference>
<sequence>MMLEAWLSIVAFVTCQEIILTSILA</sequence>
<reference evidence="1" key="1">
    <citation type="submission" date="2014-09" db="EMBL/GenBank/DDBJ databases">
        <authorList>
            <person name="Magalhaes I.L.F."/>
            <person name="Oliveira U."/>
            <person name="Santos F.R."/>
            <person name="Vidigal T.H.D.A."/>
            <person name="Brescovit A.D."/>
            <person name="Santos A.J."/>
        </authorList>
    </citation>
    <scope>NUCLEOTIDE SEQUENCE</scope>
    <source>
        <tissue evidence="1">Shoot tissue taken approximately 20 cm above the soil surface</tissue>
    </source>
</reference>
<reference evidence="1" key="2">
    <citation type="journal article" date="2015" name="Data Brief">
        <title>Shoot transcriptome of the giant reed, Arundo donax.</title>
        <authorList>
            <person name="Barrero R.A."/>
            <person name="Guerrero F.D."/>
            <person name="Moolhuijzen P."/>
            <person name="Goolsby J.A."/>
            <person name="Tidwell J."/>
            <person name="Bellgard S.E."/>
            <person name="Bellgard M.I."/>
        </authorList>
    </citation>
    <scope>NUCLEOTIDE SEQUENCE</scope>
    <source>
        <tissue evidence="1">Shoot tissue taken approximately 20 cm above the soil surface</tissue>
    </source>
</reference>
<protein>
    <submittedName>
        <fullName evidence="1">Uncharacterized protein</fullName>
    </submittedName>
</protein>
<dbReference type="AlphaFoldDB" id="A0A0A9FXR4"/>
<evidence type="ECO:0000313" key="1">
    <source>
        <dbReference type="EMBL" id="JAE13143.1"/>
    </source>
</evidence>
<accession>A0A0A9FXR4</accession>
<name>A0A0A9FXR4_ARUDO</name>
<proteinExistence type="predicted"/>